<evidence type="ECO:0000313" key="1">
    <source>
        <dbReference type="EMBL" id="KAG2291040.1"/>
    </source>
</evidence>
<keyword evidence="2" id="KW-1185">Reference proteome</keyword>
<dbReference type="Proteomes" id="UP000886595">
    <property type="component" value="Unassembled WGS sequence"/>
</dbReference>
<organism evidence="1 2">
    <name type="scientific">Brassica carinata</name>
    <name type="common">Ethiopian mustard</name>
    <name type="synonym">Abyssinian cabbage</name>
    <dbReference type="NCBI Taxonomy" id="52824"/>
    <lineage>
        <taxon>Eukaryota</taxon>
        <taxon>Viridiplantae</taxon>
        <taxon>Streptophyta</taxon>
        <taxon>Embryophyta</taxon>
        <taxon>Tracheophyta</taxon>
        <taxon>Spermatophyta</taxon>
        <taxon>Magnoliopsida</taxon>
        <taxon>eudicotyledons</taxon>
        <taxon>Gunneridae</taxon>
        <taxon>Pentapetalae</taxon>
        <taxon>rosids</taxon>
        <taxon>malvids</taxon>
        <taxon>Brassicales</taxon>
        <taxon>Brassicaceae</taxon>
        <taxon>Brassiceae</taxon>
        <taxon>Brassica</taxon>
    </lineage>
</organism>
<comment type="caution">
    <text evidence="1">The sequence shown here is derived from an EMBL/GenBank/DDBJ whole genome shotgun (WGS) entry which is preliminary data.</text>
</comment>
<gene>
    <name evidence="1" type="ORF">Bca52824_037709</name>
</gene>
<protein>
    <submittedName>
        <fullName evidence="1">Uncharacterized protein</fullName>
    </submittedName>
</protein>
<dbReference type="AlphaFoldDB" id="A0A8X7RQK8"/>
<sequence length="160" mass="17807">MLWRLEKEKKKTKVLTTISKKLYLLSSIGFSHDPDDGLVAEIQNKTISNTGEAVKLALLQSAAAPTTFPSTVNHGWTMKTVEAVPKVGLALKRVEVFSEGNDMHETIQLACKCMGKYQDGPNVRVVNDTDNVMTDSDVETTVTSFFAKECRRESLEYVSY</sequence>
<proteinExistence type="predicted"/>
<accession>A0A8X7RQK8</accession>
<reference evidence="1 2" key="1">
    <citation type="submission" date="2020-02" db="EMBL/GenBank/DDBJ databases">
        <authorList>
            <person name="Ma Q."/>
            <person name="Huang Y."/>
            <person name="Song X."/>
            <person name="Pei D."/>
        </authorList>
    </citation>
    <scope>NUCLEOTIDE SEQUENCE [LARGE SCALE GENOMIC DNA]</scope>
    <source>
        <strain evidence="1">Sxm20200214</strain>
        <tissue evidence="1">Leaf</tissue>
    </source>
</reference>
<evidence type="ECO:0000313" key="2">
    <source>
        <dbReference type="Proteomes" id="UP000886595"/>
    </source>
</evidence>
<name>A0A8X7RQK8_BRACI</name>
<dbReference type="OrthoDB" id="10359300at2759"/>
<dbReference type="EMBL" id="JAAMPC010000009">
    <property type="protein sequence ID" value="KAG2291040.1"/>
    <property type="molecule type" value="Genomic_DNA"/>
</dbReference>